<accession>A0AAE1A7W9</accession>
<dbReference type="AlphaFoldDB" id="A0AAE1A7W9"/>
<organism evidence="1 2">
    <name type="scientific">Elysia crispata</name>
    <name type="common">lettuce slug</name>
    <dbReference type="NCBI Taxonomy" id="231223"/>
    <lineage>
        <taxon>Eukaryota</taxon>
        <taxon>Metazoa</taxon>
        <taxon>Spiralia</taxon>
        <taxon>Lophotrochozoa</taxon>
        <taxon>Mollusca</taxon>
        <taxon>Gastropoda</taxon>
        <taxon>Heterobranchia</taxon>
        <taxon>Euthyneura</taxon>
        <taxon>Panpulmonata</taxon>
        <taxon>Sacoglossa</taxon>
        <taxon>Placobranchoidea</taxon>
        <taxon>Plakobranchidae</taxon>
        <taxon>Elysia</taxon>
    </lineage>
</organism>
<proteinExistence type="predicted"/>
<reference evidence="1" key="1">
    <citation type="journal article" date="2023" name="G3 (Bethesda)">
        <title>A reference genome for the long-term kleptoplast-retaining sea slug Elysia crispata morphotype clarki.</title>
        <authorList>
            <person name="Eastman K.E."/>
            <person name="Pendleton A.L."/>
            <person name="Shaikh M.A."/>
            <person name="Suttiyut T."/>
            <person name="Ogas R."/>
            <person name="Tomko P."/>
            <person name="Gavelis G."/>
            <person name="Widhalm J.R."/>
            <person name="Wisecaver J.H."/>
        </authorList>
    </citation>
    <scope>NUCLEOTIDE SEQUENCE</scope>
    <source>
        <strain evidence="1">ECLA1</strain>
    </source>
</reference>
<comment type="caution">
    <text evidence="1">The sequence shown here is derived from an EMBL/GenBank/DDBJ whole genome shotgun (WGS) entry which is preliminary data.</text>
</comment>
<evidence type="ECO:0000313" key="2">
    <source>
        <dbReference type="Proteomes" id="UP001283361"/>
    </source>
</evidence>
<dbReference type="Proteomes" id="UP001283361">
    <property type="component" value="Unassembled WGS sequence"/>
</dbReference>
<protein>
    <submittedName>
        <fullName evidence="1">Uncharacterized protein</fullName>
    </submittedName>
</protein>
<gene>
    <name evidence="1" type="ORF">RRG08_020549</name>
</gene>
<sequence>MVVAERARDNVEQHKIGTTKLKTRTVKLKIEKLKHPETRGRGNGIVRLYKKGVARFVDENQLIFVLQSWRRGNNEMMDVG</sequence>
<evidence type="ECO:0000313" key="1">
    <source>
        <dbReference type="EMBL" id="KAK3781857.1"/>
    </source>
</evidence>
<dbReference type="EMBL" id="JAWDGP010002576">
    <property type="protein sequence ID" value="KAK3781857.1"/>
    <property type="molecule type" value="Genomic_DNA"/>
</dbReference>
<keyword evidence="2" id="KW-1185">Reference proteome</keyword>
<name>A0AAE1A7W9_9GAST</name>